<comment type="caution">
    <text evidence="1">The sequence shown here is derived from an EMBL/GenBank/DDBJ whole genome shotgun (WGS) entry which is preliminary data.</text>
</comment>
<dbReference type="EMBL" id="JBIRYI010000002">
    <property type="protein sequence ID" value="MFI2486095.1"/>
    <property type="molecule type" value="Genomic_DNA"/>
</dbReference>
<proteinExistence type="predicted"/>
<accession>A0ABW7XFT0</accession>
<keyword evidence="2" id="KW-1185">Reference proteome</keyword>
<dbReference type="RefSeq" id="WP_397401720.1">
    <property type="nucleotide sequence ID" value="NZ_JBIRYI010000002.1"/>
</dbReference>
<gene>
    <name evidence="1" type="ORF">ACH47X_04255</name>
</gene>
<reference evidence="1 2" key="1">
    <citation type="submission" date="2024-10" db="EMBL/GenBank/DDBJ databases">
        <title>The Natural Products Discovery Center: Release of the First 8490 Sequenced Strains for Exploring Actinobacteria Biosynthetic Diversity.</title>
        <authorList>
            <person name="Kalkreuter E."/>
            <person name="Kautsar S.A."/>
            <person name="Yang D."/>
            <person name="Bader C.D."/>
            <person name="Teijaro C.N."/>
            <person name="Fluegel L."/>
            <person name="Davis C.M."/>
            <person name="Simpson J.R."/>
            <person name="Lauterbach L."/>
            <person name="Steele A.D."/>
            <person name="Gui C."/>
            <person name="Meng S."/>
            <person name="Li G."/>
            <person name="Viehrig K."/>
            <person name="Ye F."/>
            <person name="Su P."/>
            <person name="Kiefer A.F."/>
            <person name="Nichols A."/>
            <person name="Cepeda A.J."/>
            <person name="Yan W."/>
            <person name="Fan B."/>
            <person name="Jiang Y."/>
            <person name="Adhikari A."/>
            <person name="Zheng C.-J."/>
            <person name="Schuster L."/>
            <person name="Cowan T.M."/>
            <person name="Smanski M.J."/>
            <person name="Chevrette M.G."/>
            <person name="De Carvalho L.P.S."/>
            <person name="Shen B."/>
        </authorList>
    </citation>
    <scope>NUCLEOTIDE SEQUENCE [LARGE SCALE GENOMIC DNA]</scope>
    <source>
        <strain evidence="1 2">NPDC019481</strain>
    </source>
</reference>
<sequence length="40" mass="4087">MAAQLTVTDLPETLTEGVAPWRTTAAPEAPLLPGAAVVVQ</sequence>
<protein>
    <submittedName>
        <fullName evidence="1">Uncharacterized protein</fullName>
    </submittedName>
</protein>
<dbReference type="Proteomes" id="UP001611580">
    <property type="component" value="Unassembled WGS sequence"/>
</dbReference>
<evidence type="ECO:0000313" key="1">
    <source>
        <dbReference type="EMBL" id="MFI2486095.1"/>
    </source>
</evidence>
<organism evidence="1 2">
    <name type="scientific">Promicromonospora kroppenstedtii</name>
    <dbReference type="NCBI Taxonomy" id="440482"/>
    <lineage>
        <taxon>Bacteria</taxon>
        <taxon>Bacillati</taxon>
        <taxon>Actinomycetota</taxon>
        <taxon>Actinomycetes</taxon>
        <taxon>Micrococcales</taxon>
        <taxon>Promicromonosporaceae</taxon>
        <taxon>Promicromonospora</taxon>
    </lineage>
</organism>
<evidence type="ECO:0000313" key="2">
    <source>
        <dbReference type="Proteomes" id="UP001611580"/>
    </source>
</evidence>
<name>A0ABW7XFT0_9MICO</name>